<feature type="transmembrane region" description="Helical" evidence="2">
    <location>
        <begin position="327"/>
        <end position="348"/>
    </location>
</feature>
<evidence type="ECO:0000313" key="4">
    <source>
        <dbReference type="Proteomes" id="UP001221189"/>
    </source>
</evidence>
<reference evidence="3 4" key="1">
    <citation type="submission" date="2022-10" db="EMBL/GenBank/DDBJ databases">
        <title>Paucibacter sp. hw1 Genome sequencing.</title>
        <authorList>
            <person name="Park S."/>
        </authorList>
    </citation>
    <scope>NUCLEOTIDE SEQUENCE [LARGE SCALE GENOMIC DNA]</scope>
    <source>
        <strain evidence="4">hw1</strain>
    </source>
</reference>
<evidence type="ECO:0000256" key="2">
    <source>
        <dbReference type="SAM" id="Phobius"/>
    </source>
</evidence>
<evidence type="ECO:0000256" key="1">
    <source>
        <dbReference type="SAM" id="Coils"/>
    </source>
</evidence>
<dbReference type="RefSeq" id="WP_273600985.1">
    <property type="nucleotide sequence ID" value="NZ_JAQQXT010000008.1"/>
</dbReference>
<keyword evidence="2" id="KW-0812">Transmembrane</keyword>
<name>A0ABT5KFX9_9BURK</name>
<sequence>MMFPSALITLRACMDRCPALISQSAAWAKLGGARLICGALALSSWSAAQGLELGAAQMLSGLGQPLSLQLPVRWSPGEVRALECLKLKVEAGDGPQAAIDVQQTLLKGADANSALIWVRSRLEMVEPVLVLTLGCPAQQVMALVDPVHSMAPPAGGFRTVSTQLPHTELLNLVDEAARPHAAPKPSPLPKVRTERRPAQARSLLRLGDASLPPLTLADAEASGLRWRFDSDLDGSATMGLSARKPVKAVKDQPFYVRPDAPGASLLMAIDVGRAAGAADLLMAQDGPERLQRAQAQFSALQADHQSLKLELANLEAKLAERDGGQRWFNALMAGAAALAAGGAAFLLLRRRRDR</sequence>
<keyword evidence="2" id="KW-1133">Transmembrane helix</keyword>
<proteinExistence type="predicted"/>
<keyword evidence="4" id="KW-1185">Reference proteome</keyword>
<feature type="coiled-coil region" evidence="1">
    <location>
        <begin position="290"/>
        <end position="317"/>
    </location>
</feature>
<dbReference type="EMBL" id="JAQQXT010000008">
    <property type="protein sequence ID" value="MDC8772827.1"/>
    <property type="molecule type" value="Genomic_DNA"/>
</dbReference>
<keyword evidence="2" id="KW-0472">Membrane</keyword>
<keyword evidence="1" id="KW-0175">Coiled coil</keyword>
<gene>
    <name evidence="3" type="ORF">PRZ03_14680</name>
</gene>
<evidence type="ECO:0000313" key="3">
    <source>
        <dbReference type="EMBL" id="MDC8772827.1"/>
    </source>
</evidence>
<protein>
    <submittedName>
        <fullName evidence="3">Uncharacterized protein</fullName>
    </submittedName>
</protein>
<dbReference type="Proteomes" id="UP001221189">
    <property type="component" value="Unassembled WGS sequence"/>
</dbReference>
<comment type="caution">
    <text evidence="3">The sequence shown here is derived from an EMBL/GenBank/DDBJ whole genome shotgun (WGS) entry which is preliminary data.</text>
</comment>
<organism evidence="3 4">
    <name type="scientific">Roseateles albus</name>
    <dbReference type="NCBI Taxonomy" id="2987525"/>
    <lineage>
        <taxon>Bacteria</taxon>
        <taxon>Pseudomonadati</taxon>
        <taxon>Pseudomonadota</taxon>
        <taxon>Betaproteobacteria</taxon>
        <taxon>Burkholderiales</taxon>
        <taxon>Sphaerotilaceae</taxon>
        <taxon>Roseateles</taxon>
    </lineage>
</organism>
<accession>A0ABT5KFX9</accession>